<accession>A0A0U5GPT8</accession>
<sequence length="124" mass="14453">MRGIEDSRQRWNTLFHHRDTPSDLRDALKSEQEDDICNDGLRSICWKAFLLFEDSSRTQWPSKISEARGAYIALKEHFLKYIEHPDDLQSSIDPLADDEQVRDIRYTVESTNAVIVSMANVARR</sequence>
<evidence type="ECO:0000313" key="1">
    <source>
        <dbReference type="EMBL" id="CEL02788.1"/>
    </source>
</evidence>
<dbReference type="STRING" id="454130.A0A0U5GPT8"/>
<keyword evidence="2" id="KW-1185">Reference proteome</keyword>
<protein>
    <submittedName>
        <fullName evidence="1">Uncharacterized protein</fullName>
    </submittedName>
</protein>
<dbReference type="EMBL" id="CDMC01000003">
    <property type="protein sequence ID" value="CEL02788.1"/>
    <property type="molecule type" value="Genomic_DNA"/>
</dbReference>
<name>A0A0U5GPT8_ASPCI</name>
<gene>
    <name evidence="1" type="ORF">ASPCAL03951</name>
</gene>
<dbReference type="AlphaFoldDB" id="A0A0U5GPT8"/>
<dbReference type="Proteomes" id="UP000054771">
    <property type="component" value="Unassembled WGS sequence"/>
</dbReference>
<organism evidence="1 2">
    <name type="scientific">Aspergillus calidoustus</name>
    <dbReference type="NCBI Taxonomy" id="454130"/>
    <lineage>
        <taxon>Eukaryota</taxon>
        <taxon>Fungi</taxon>
        <taxon>Dikarya</taxon>
        <taxon>Ascomycota</taxon>
        <taxon>Pezizomycotina</taxon>
        <taxon>Eurotiomycetes</taxon>
        <taxon>Eurotiomycetidae</taxon>
        <taxon>Eurotiales</taxon>
        <taxon>Aspergillaceae</taxon>
        <taxon>Aspergillus</taxon>
        <taxon>Aspergillus subgen. Nidulantes</taxon>
    </lineage>
</organism>
<proteinExistence type="predicted"/>
<reference evidence="2" key="1">
    <citation type="journal article" date="2016" name="Genome Announc.">
        <title>Draft genome sequences of fungus Aspergillus calidoustus.</title>
        <authorList>
            <person name="Horn F."/>
            <person name="Linde J."/>
            <person name="Mattern D.J."/>
            <person name="Walther G."/>
            <person name="Guthke R."/>
            <person name="Scherlach K."/>
            <person name="Martin K."/>
            <person name="Brakhage A.A."/>
            <person name="Petzke L."/>
            <person name="Valiante V."/>
        </authorList>
    </citation>
    <scope>NUCLEOTIDE SEQUENCE [LARGE SCALE GENOMIC DNA]</scope>
    <source>
        <strain evidence="2">SF006504</strain>
    </source>
</reference>
<dbReference type="OrthoDB" id="27140at2759"/>
<evidence type="ECO:0000313" key="2">
    <source>
        <dbReference type="Proteomes" id="UP000054771"/>
    </source>
</evidence>